<evidence type="ECO:0000256" key="2">
    <source>
        <dbReference type="ARBA" id="ARBA00023052"/>
    </source>
</evidence>
<comment type="similarity">
    <text evidence="1">Belongs to the TPP enzyme family.</text>
</comment>
<dbReference type="Pfam" id="PF02775">
    <property type="entry name" value="TPP_enzyme_C"/>
    <property type="match status" value="1"/>
</dbReference>
<gene>
    <name evidence="4" type="ORF">GCM10022410_06460</name>
</gene>
<accession>A0ABP7V9Y4</accession>
<dbReference type="EMBL" id="BAABDL010000034">
    <property type="protein sequence ID" value="GAA4062349.1"/>
    <property type="molecule type" value="Genomic_DNA"/>
</dbReference>
<dbReference type="Proteomes" id="UP001501734">
    <property type="component" value="Unassembled WGS sequence"/>
</dbReference>
<keyword evidence="5" id="KW-1185">Reference proteome</keyword>
<dbReference type="PROSITE" id="PS00187">
    <property type="entry name" value="TPP_ENZYMES"/>
    <property type="match status" value="1"/>
</dbReference>
<proteinExistence type="inferred from homology"/>
<dbReference type="PANTHER" id="PTHR18968:SF129">
    <property type="entry name" value="ACETOLACTATE SYNTHASE"/>
    <property type="match status" value="1"/>
</dbReference>
<dbReference type="InterPro" id="IPR029061">
    <property type="entry name" value="THDP-binding"/>
</dbReference>
<keyword evidence="2" id="KW-0786">Thiamine pyrophosphate</keyword>
<protein>
    <recommendedName>
        <fullName evidence="3">Thiamine pyrophosphate enzyme TPP-binding domain-containing protein</fullName>
    </recommendedName>
</protein>
<organism evidence="4 5">
    <name type="scientific">Amphibacillus indicireducens</name>
    <dbReference type="NCBI Taxonomy" id="1076330"/>
    <lineage>
        <taxon>Bacteria</taxon>
        <taxon>Bacillati</taxon>
        <taxon>Bacillota</taxon>
        <taxon>Bacilli</taxon>
        <taxon>Bacillales</taxon>
        <taxon>Bacillaceae</taxon>
        <taxon>Amphibacillus</taxon>
    </lineage>
</organism>
<dbReference type="InterPro" id="IPR011766">
    <property type="entry name" value="TPP_enzyme_TPP-bd"/>
</dbReference>
<dbReference type="InterPro" id="IPR045229">
    <property type="entry name" value="TPP_enz"/>
</dbReference>
<name>A0ABP7V9Y4_9BACI</name>
<evidence type="ECO:0000259" key="3">
    <source>
        <dbReference type="Pfam" id="PF02775"/>
    </source>
</evidence>
<sequence>MVDTGADKMWMARLFPAYQLNTVLINNALSSMSWAISGTIAAKLLNPDTPMLTVVGDGAFHMSSAEIATAKKNNIPLTILIWDDSGYGLIKWKMEMELNEHSNVDFDNPDFIKIAEAYGGNGYVVKGRDDLEEKLKTCLEKDQGINIIVAPVDYKDNMKLTEELNRQSK</sequence>
<reference evidence="5" key="1">
    <citation type="journal article" date="2019" name="Int. J. Syst. Evol. Microbiol.">
        <title>The Global Catalogue of Microorganisms (GCM) 10K type strain sequencing project: providing services to taxonomists for standard genome sequencing and annotation.</title>
        <authorList>
            <consortium name="The Broad Institute Genomics Platform"/>
            <consortium name="The Broad Institute Genome Sequencing Center for Infectious Disease"/>
            <person name="Wu L."/>
            <person name="Ma J."/>
        </authorList>
    </citation>
    <scope>NUCLEOTIDE SEQUENCE [LARGE SCALE GENOMIC DNA]</scope>
    <source>
        <strain evidence="5">JCM 17250</strain>
    </source>
</reference>
<evidence type="ECO:0000313" key="5">
    <source>
        <dbReference type="Proteomes" id="UP001501734"/>
    </source>
</evidence>
<dbReference type="SUPFAM" id="SSF52518">
    <property type="entry name" value="Thiamin diphosphate-binding fold (THDP-binding)"/>
    <property type="match status" value="1"/>
</dbReference>
<evidence type="ECO:0000313" key="4">
    <source>
        <dbReference type="EMBL" id="GAA4062349.1"/>
    </source>
</evidence>
<dbReference type="PANTHER" id="PTHR18968">
    <property type="entry name" value="THIAMINE PYROPHOSPHATE ENZYMES"/>
    <property type="match status" value="1"/>
</dbReference>
<dbReference type="Gene3D" id="3.40.50.970">
    <property type="match status" value="1"/>
</dbReference>
<dbReference type="InterPro" id="IPR000399">
    <property type="entry name" value="TPP-bd_CS"/>
</dbReference>
<feature type="domain" description="Thiamine pyrophosphate enzyme TPP-binding" evidence="3">
    <location>
        <begin position="3"/>
        <end position="143"/>
    </location>
</feature>
<evidence type="ECO:0000256" key="1">
    <source>
        <dbReference type="ARBA" id="ARBA00007812"/>
    </source>
</evidence>
<comment type="caution">
    <text evidence="4">The sequence shown here is derived from an EMBL/GenBank/DDBJ whole genome shotgun (WGS) entry which is preliminary data.</text>
</comment>
<dbReference type="RefSeq" id="WP_344910276.1">
    <property type="nucleotide sequence ID" value="NZ_BAABDL010000034.1"/>
</dbReference>